<feature type="domain" description="BHLH" evidence="2">
    <location>
        <begin position="425"/>
        <end position="479"/>
    </location>
</feature>
<dbReference type="SMART" id="SM00353">
    <property type="entry name" value="HLH"/>
    <property type="match status" value="1"/>
</dbReference>
<dbReference type="Proteomes" id="UP000301737">
    <property type="component" value="Unassembled WGS sequence"/>
</dbReference>
<evidence type="ECO:0000313" key="4">
    <source>
        <dbReference type="Proteomes" id="UP000301737"/>
    </source>
</evidence>
<reference evidence="3 4" key="1">
    <citation type="submission" date="2019-01" db="EMBL/GenBank/DDBJ databases">
        <title>Draft Genome Sequencing of Zygosaccharomyces mellis Ca-7.</title>
        <authorList>
            <person name="Shiwa Y."/>
            <person name="Kanesaki Y."/>
            <person name="Ishige T."/>
            <person name="Mura K."/>
            <person name="Hori T."/>
            <person name="Tamura T."/>
        </authorList>
    </citation>
    <scope>NUCLEOTIDE SEQUENCE [LARGE SCALE GENOMIC DNA]</scope>
    <source>
        <strain evidence="3 4">Ca-7</strain>
    </source>
</reference>
<comment type="caution">
    <text evidence="3">The sequence shown here is derived from an EMBL/GenBank/DDBJ whole genome shotgun (WGS) entry which is preliminary data.</text>
</comment>
<dbReference type="AlphaFoldDB" id="A0A4C2E228"/>
<feature type="compositionally biased region" description="Polar residues" evidence="1">
    <location>
        <begin position="171"/>
        <end position="181"/>
    </location>
</feature>
<feature type="compositionally biased region" description="Gly residues" evidence="1">
    <location>
        <begin position="407"/>
        <end position="417"/>
    </location>
</feature>
<feature type="compositionally biased region" description="Polar residues" evidence="1">
    <location>
        <begin position="191"/>
        <end position="204"/>
    </location>
</feature>
<dbReference type="Pfam" id="PF00010">
    <property type="entry name" value="HLH"/>
    <property type="match status" value="1"/>
</dbReference>
<dbReference type="InterPro" id="IPR036638">
    <property type="entry name" value="HLH_DNA-bd_sf"/>
</dbReference>
<feature type="region of interest" description="Disordered" evidence="1">
    <location>
        <begin position="169"/>
        <end position="204"/>
    </location>
</feature>
<accession>A0A4C2E228</accession>
<feature type="compositionally biased region" description="Low complexity" evidence="1">
    <location>
        <begin position="70"/>
        <end position="80"/>
    </location>
</feature>
<protein>
    <recommendedName>
        <fullName evidence="2">BHLH domain-containing protein</fullName>
    </recommendedName>
</protein>
<dbReference type="GO" id="GO:0046983">
    <property type="term" value="F:protein dimerization activity"/>
    <property type="evidence" value="ECO:0007669"/>
    <property type="project" value="InterPro"/>
</dbReference>
<feature type="region of interest" description="Disordered" evidence="1">
    <location>
        <begin position="55"/>
        <end position="101"/>
    </location>
</feature>
<dbReference type="EMBL" id="BIMX01000003">
    <property type="protein sequence ID" value="GCE98001.1"/>
    <property type="molecule type" value="Genomic_DNA"/>
</dbReference>
<feature type="compositionally biased region" description="Polar residues" evidence="1">
    <location>
        <begin position="238"/>
        <end position="248"/>
    </location>
</feature>
<feature type="compositionally biased region" description="Low complexity" evidence="1">
    <location>
        <begin position="313"/>
        <end position="324"/>
    </location>
</feature>
<evidence type="ECO:0000256" key="1">
    <source>
        <dbReference type="SAM" id="MobiDB-lite"/>
    </source>
</evidence>
<sequence>METKGPSEGYTTDIHPAKSILDQVDDYLNEKHDSPGKVEWKSMQVDLDQLSHTLFETRNDIQQKHKQQEQQDPVQQGQGHVRPDMVFSPMGSPMVVPNQPGSVSANATPFLGGSACSNSTSNTPYLGASSGGFKMKKNNGRNVNNQFSPLTSPALVASDQQQMLNFALPESSLSRRVSSTAPRGKRVPGSGASSKVVKNSPNLTSRRRYSSEYLKNCNSSNSWDDLIFKLPEDEVSLSHLQQNQSQAPKNEENVSPEGDVPSSPESKMTPAALMNYPRVILPSNRRRDGTNDNSQSPDGALELETNYSDKDYNNSNYSSKNSSNGTDGSDISGKIWRATESPVIKPKHSANQTRPQVRNSQPSAGNSNSTSSSATAATAPITTDASRQEGVNPVKSKTRRSSSVSLGGNGNAAGAGSPGEEDEYSKREVHKVAEQGRRNRLNVALTELNSLLPSEIKDSVSIPSKATTVELACIYIKQLLEQTRGNHQKQ</sequence>
<name>A0A4C2E228_9SACH</name>
<keyword evidence="4" id="KW-1185">Reference proteome</keyword>
<dbReference type="SUPFAM" id="SSF47459">
    <property type="entry name" value="HLH, helix-loop-helix DNA-binding domain"/>
    <property type="match status" value="1"/>
</dbReference>
<feature type="compositionally biased region" description="Basic and acidic residues" evidence="1">
    <location>
        <begin position="55"/>
        <end position="69"/>
    </location>
</feature>
<proteinExistence type="predicted"/>
<dbReference type="PROSITE" id="PS50888">
    <property type="entry name" value="BHLH"/>
    <property type="match status" value="1"/>
</dbReference>
<dbReference type="Gene3D" id="4.10.280.10">
    <property type="entry name" value="Helix-loop-helix DNA-binding domain"/>
    <property type="match status" value="1"/>
</dbReference>
<dbReference type="OrthoDB" id="5344169at2759"/>
<dbReference type="InterPro" id="IPR011598">
    <property type="entry name" value="bHLH_dom"/>
</dbReference>
<feature type="compositionally biased region" description="Polar residues" evidence="1">
    <location>
        <begin position="349"/>
        <end position="359"/>
    </location>
</feature>
<gene>
    <name evidence="3" type="ORF">ZYGM_004466</name>
</gene>
<feature type="region of interest" description="Disordered" evidence="1">
    <location>
        <begin position="237"/>
        <end position="428"/>
    </location>
</feature>
<evidence type="ECO:0000313" key="3">
    <source>
        <dbReference type="EMBL" id="GCE98001.1"/>
    </source>
</evidence>
<feature type="compositionally biased region" description="Low complexity" evidence="1">
    <location>
        <begin position="360"/>
        <end position="385"/>
    </location>
</feature>
<organism evidence="3 4">
    <name type="scientific">Zygosaccharomyces mellis</name>
    <dbReference type="NCBI Taxonomy" id="42258"/>
    <lineage>
        <taxon>Eukaryota</taxon>
        <taxon>Fungi</taxon>
        <taxon>Dikarya</taxon>
        <taxon>Ascomycota</taxon>
        <taxon>Saccharomycotina</taxon>
        <taxon>Saccharomycetes</taxon>
        <taxon>Saccharomycetales</taxon>
        <taxon>Saccharomycetaceae</taxon>
        <taxon>Zygosaccharomyces</taxon>
    </lineage>
</organism>
<evidence type="ECO:0000259" key="2">
    <source>
        <dbReference type="PROSITE" id="PS50888"/>
    </source>
</evidence>